<dbReference type="EMBL" id="CP047222">
    <property type="protein sequence ID" value="QHD70857.1"/>
    <property type="molecule type" value="Genomic_DNA"/>
</dbReference>
<proteinExistence type="predicted"/>
<accession>A0A6P1GQI5</accession>
<evidence type="ECO:0000313" key="1">
    <source>
        <dbReference type="EMBL" id="QHD70857.1"/>
    </source>
</evidence>
<gene>
    <name evidence="1" type="ORF">GS397_27540</name>
</gene>
<keyword evidence="1" id="KW-0614">Plasmid</keyword>
<sequence>MAKAADLEAIKQERVKAEAALAAIIQREKDAEAAVRDAGRPVLIAALERIKIAAMDRPDAKAIADAIAKHGGAKVAAAVRNLALD</sequence>
<geneLocation type="plasmid" evidence="1">
    <name>unnamed4</name>
</geneLocation>
<reference evidence="1 2" key="1">
    <citation type="submission" date="2019-12" db="EMBL/GenBank/DDBJ databases">
        <title>Functional and genomic insights into the Sphingobium yanoikuyae YC-JY1, a bacterium efficiently degrading bisphenol A.</title>
        <authorList>
            <person name="Jia Y."/>
            <person name="Li X."/>
            <person name="Wang J."/>
            <person name="Eltoukhy A."/>
            <person name="Lamraoui I."/>
            <person name="Yan Y."/>
        </authorList>
    </citation>
    <scope>NUCLEOTIDE SEQUENCE [LARGE SCALE GENOMIC DNA]</scope>
    <source>
        <strain evidence="1 2">YC-JY1</strain>
        <plasmid evidence="1 2">unnamed4</plasmid>
    </source>
</reference>
<evidence type="ECO:0000313" key="2">
    <source>
        <dbReference type="Proteomes" id="UP000464086"/>
    </source>
</evidence>
<dbReference type="AlphaFoldDB" id="A0A6P1GQI5"/>
<dbReference type="RefSeq" id="WP_092960315.1">
    <property type="nucleotide sequence ID" value="NZ_CP047222.1"/>
</dbReference>
<dbReference type="Proteomes" id="UP000464086">
    <property type="component" value="Plasmid unnamed4"/>
</dbReference>
<name>A0A6P1GQI5_SPHYA</name>
<organism evidence="1 2">
    <name type="scientific">Sphingobium yanoikuyae</name>
    <name type="common">Sphingomonas yanoikuyae</name>
    <dbReference type="NCBI Taxonomy" id="13690"/>
    <lineage>
        <taxon>Bacteria</taxon>
        <taxon>Pseudomonadati</taxon>
        <taxon>Pseudomonadota</taxon>
        <taxon>Alphaproteobacteria</taxon>
        <taxon>Sphingomonadales</taxon>
        <taxon>Sphingomonadaceae</taxon>
        <taxon>Sphingobium</taxon>
    </lineage>
</organism>
<protein>
    <submittedName>
        <fullName evidence="1">Uncharacterized protein</fullName>
    </submittedName>
</protein>